<dbReference type="SUPFAM" id="SSF52540">
    <property type="entry name" value="P-loop containing nucleoside triphosphate hydrolases"/>
    <property type="match status" value="1"/>
</dbReference>
<accession>A0ABN2YI04</accession>
<proteinExistence type="predicted"/>
<dbReference type="PROSITE" id="PS51198">
    <property type="entry name" value="UVRD_HELICASE_ATP_BIND"/>
    <property type="match status" value="1"/>
</dbReference>
<dbReference type="RefSeq" id="WP_344304337.1">
    <property type="nucleotide sequence ID" value="NZ_BAAAQQ010000012.1"/>
</dbReference>
<sequence>MPTSELEREQAHLAKSRAQLARMRERTASMDAAGAADWVSREYLQSTFELRMRQLQDDPTVPLFFGRLDYDEESGLGSSGASFHIGRRHVSEPGGEPMVVDWRAPVSVPFYRATKLEPMGVTLRRRYGYQHGTLTAYEDEDLASPGQDDDYSAILEQEIERPRVGPMRDIVATIQPEQDVIVRADVSRSIAVQGAPGTGKTAVGLHRAAYLLYAHRDQLRRQGVLVVGPNESFLRYIRDVLPALGEIEAGQTTIEAMVAKSLRTLNAKWTIRGADEPHVATLKGDARLAEVIARAVWAHVGTPTEALVVPVGARRFRVPAYEVEEILSDLRTRGVRYGAARAMLPQSLAHRILVKMELSGDSPDDRVQASVARSKPVKAYAAQLWPAVDPAKLVHRLLADPAALQVAADGLLTDDEQAALLWAKPKASPGTTPWSLADAVLLDEAADVIERTPSLGHIVVDEAQDLSPMMLRAIGRRSSTGSLTVLGDLAQATTPWATRSWGEALGHLGKPQAHVEELTRGFRVPGEVIEYAARLLPHIAATLAPPTSVRRSRGELSLVESADLAHEVEAALLREGSVGLIVPDARLAEAERAIASLPHVVLGRDVPDDDLETEFDTRLDLVPASLAKGLEFDHVVLLDPEGVVEGEPDRVTGLRRLYVCLTRAVTSLVVLHTGPLPAELGA</sequence>
<keyword evidence="4 5" id="KW-0067">ATP-binding</keyword>
<keyword evidence="8" id="KW-1185">Reference proteome</keyword>
<gene>
    <name evidence="7" type="ORF">GCM10009843_27510</name>
</gene>
<comment type="caution">
    <text evidence="7">The sequence shown here is derived from an EMBL/GenBank/DDBJ whole genome shotgun (WGS) entry which is preliminary data.</text>
</comment>
<evidence type="ECO:0000256" key="3">
    <source>
        <dbReference type="ARBA" id="ARBA00022806"/>
    </source>
</evidence>
<organism evidence="7 8">
    <name type="scientific">Nocardioides bigeumensis</name>
    <dbReference type="NCBI Taxonomy" id="433657"/>
    <lineage>
        <taxon>Bacteria</taxon>
        <taxon>Bacillati</taxon>
        <taxon>Actinomycetota</taxon>
        <taxon>Actinomycetes</taxon>
        <taxon>Propionibacteriales</taxon>
        <taxon>Nocardioidaceae</taxon>
        <taxon>Nocardioides</taxon>
    </lineage>
</organism>
<dbReference type="Proteomes" id="UP001500575">
    <property type="component" value="Unassembled WGS sequence"/>
</dbReference>
<dbReference type="EMBL" id="BAAAQQ010000012">
    <property type="protein sequence ID" value="GAA2127740.1"/>
    <property type="molecule type" value="Genomic_DNA"/>
</dbReference>
<feature type="binding site" evidence="5">
    <location>
        <begin position="194"/>
        <end position="201"/>
    </location>
    <ligand>
        <name>ATP</name>
        <dbReference type="ChEBI" id="CHEBI:30616"/>
    </ligand>
</feature>
<reference evidence="7 8" key="1">
    <citation type="journal article" date="2019" name="Int. J. Syst. Evol. Microbiol.">
        <title>The Global Catalogue of Microorganisms (GCM) 10K type strain sequencing project: providing services to taxonomists for standard genome sequencing and annotation.</title>
        <authorList>
            <consortium name="The Broad Institute Genomics Platform"/>
            <consortium name="The Broad Institute Genome Sequencing Center for Infectious Disease"/>
            <person name="Wu L."/>
            <person name="Ma J."/>
        </authorList>
    </citation>
    <scope>NUCLEOTIDE SEQUENCE [LARGE SCALE GENOMIC DNA]</scope>
    <source>
        <strain evidence="7 8">JCM 16021</strain>
    </source>
</reference>
<evidence type="ECO:0000259" key="6">
    <source>
        <dbReference type="PROSITE" id="PS51198"/>
    </source>
</evidence>
<dbReference type="InterPro" id="IPR000212">
    <property type="entry name" value="DNA_helicase_UvrD/REP"/>
</dbReference>
<feature type="domain" description="UvrD-like helicase ATP-binding" evidence="6">
    <location>
        <begin position="173"/>
        <end position="525"/>
    </location>
</feature>
<keyword evidence="2 5" id="KW-0378">Hydrolase</keyword>
<keyword evidence="1 5" id="KW-0547">Nucleotide-binding</keyword>
<dbReference type="InterPro" id="IPR027417">
    <property type="entry name" value="P-loop_NTPase"/>
</dbReference>
<keyword evidence="3 5" id="KW-0347">Helicase</keyword>
<dbReference type="InterPro" id="IPR014016">
    <property type="entry name" value="UvrD-like_ATP-bd"/>
</dbReference>
<evidence type="ECO:0000313" key="7">
    <source>
        <dbReference type="EMBL" id="GAA2127740.1"/>
    </source>
</evidence>
<evidence type="ECO:0000256" key="1">
    <source>
        <dbReference type="ARBA" id="ARBA00022741"/>
    </source>
</evidence>
<dbReference type="PANTHER" id="PTHR11070:SF45">
    <property type="entry name" value="DNA 3'-5' HELICASE"/>
    <property type="match status" value="1"/>
</dbReference>
<dbReference type="PANTHER" id="PTHR11070">
    <property type="entry name" value="UVRD / RECB / PCRA DNA HELICASE FAMILY MEMBER"/>
    <property type="match status" value="1"/>
</dbReference>
<evidence type="ECO:0000256" key="2">
    <source>
        <dbReference type="ARBA" id="ARBA00022801"/>
    </source>
</evidence>
<name>A0ABN2YI04_9ACTN</name>
<evidence type="ECO:0000256" key="5">
    <source>
        <dbReference type="PROSITE-ProRule" id="PRU00560"/>
    </source>
</evidence>
<evidence type="ECO:0000256" key="4">
    <source>
        <dbReference type="ARBA" id="ARBA00022840"/>
    </source>
</evidence>
<dbReference type="Gene3D" id="3.40.50.300">
    <property type="entry name" value="P-loop containing nucleotide triphosphate hydrolases"/>
    <property type="match status" value="2"/>
</dbReference>
<evidence type="ECO:0000313" key="8">
    <source>
        <dbReference type="Proteomes" id="UP001500575"/>
    </source>
</evidence>
<protein>
    <submittedName>
        <fullName evidence="7">AAA family ATPase</fullName>
    </submittedName>
</protein>